<evidence type="ECO:0000313" key="6">
    <source>
        <dbReference type="Proteomes" id="UP000014160"/>
    </source>
</evidence>
<dbReference type="Proteomes" id="UP000013750">
    <property type="component" value="Unassembled WGS sequence"/>
</dbReference>
<evidence type="ECO:0000313" key="4">
    <source>
        <dbReference type="EMBL" id="EOW79468.1"/>
    </source>
</evidence>
<dbReference type="PATRIC" id="fig|1158614.3.peg.780"/>
<reference evidence="3 5" key="1">
    <citation type="submission" date="2013-02" db="EMBL/GenBank/DDBJ databases">
        <title>The Genome Sequence of Enterococcus gilvus ATCC BAA-350.</title>
        <authorList>
            <consortium name="The Broad Institute Genome Sequencing Platform"/>
            <consortium name="The Broad Institute Genome Sequencing Center for Infectious Disease"/>
            <person name="Earl A.M."/>
            <person name="Gilmore M.S."/>
            <person name="Lebreton F."/>
            <person name="Walker B."/>
            <person name="Young S.K."/>
            <person name="Zeng Q."/>
            <person name="Gargeya S."/>
            <person name="Fitzgerald M."/>
            <person name="Haas B."/>
            <person name="Abouelleil A."/>
            <person name="Alvarado L."/>
            <person name="Arachchi H.M."/>
            <person name="Berlin A.M."/>
            <person name="Chapman S.B."/>
            <person name="Dewar J."/>
            <person name="Goldberg J."/>
            <person name="Griggs A."/>
            <person name="Gujja S."/>
            <person name="Hansen M."/>
            <person name="Howarth C."/>
            <person name="Imamovic A."/>
            <person name="Larimer J."/>
            <person name="McCowan C."/>
            <person name="Murphy C."/>
            <person name="Neiman D."/>
            <person name="Pearson M."/>
            <person name="Priest M."/>
            <person name="Roberts A."/>
            <person name="Saif S."/>
            <person name="Shea T."/>
            <person name="Sisk P."/>
            <person name="Sykes S."/>
            <person name="Wortman J."/>
            <person name="Nusbaum C."/>
            <person name="Birren B."/>
        </authorList>
    </citation>
    <scope>NUCLEOTIDE SEQUENCE [LARGE SCALE GENOMIC DNA]</scope>
    <source>
        <strain evidence="3 5">ATCC BAA-350</strain>
    </source>
</reference>
<comment type="caution">
    <text evidence="3">The sequence shown here is derived from an EMBL/GenBank/DDBJ whole genome shotgun (WGS) entry which is preliminary data.</text>
</comment>
<evidence type="ECO:0000256" key="1">
    <source>
        <dbReference type="SAM" id="MobiDB-lite"/>
    </source>
</evidence>
<feature type="compositionally biased region" description="Polar residues" evidence="1">
    <location>
        <begin position="1"/>
        <end position="11"/>
    </location>
</feature>
<dbReference type="HOGENOM" id="CLU_2584309_0_0_9"/>
<keyword evidence="2" id="KW-0472">Membrane</keyword>
<dbReference type="EMBL" id="AJDQ01000004">
    <property type="protein sequence ID" value="EOI57778.1"/>
    <property type="molecule type" value="Genomic_DNA"/>
</dbReference>
<reference evidence="4 6" key="2">
    <citation type="submission" date="2013-03" db="EMBL/GenBank/DDBJ databases">
        <title>The Genome Sequence of Enterococcus gilvus ATCC BAA-350 (PacBio/Illumina hybrid assembly).</title>
        <authorList>
            <consortium name="The Broad Institute Genomics Platform"/>
            <consortium name="The Broad Institute Genome Sequencing Center for Infectious Disease"/>
            <person name="Earl A."/>
            <person name="Russ C."/>
            <person name="Gilmore M."/>
            <person name="Surin D."/>
            <person name="Walker B."/>
            <person name="Young S."/>
            <person name="Zeng Q."/>
            <person name="Gargeya S."/>
            <person name="Fitzgerald M."/>
            <person name="Haas B."/>
            <person name="Abouelleil A."/>
            <person name="Allen A.W."/>
            <person name="Alvarado L."/>
            <person name="Arachchi H.M."/>
            <person name="Berlin A.M."/>
            <person name="Chapman S.B."/>
            <person name="Gainer-Dewar J."/>
            <person name="Goldberg J."/>
            <person name="Griggs A."/>
            <person name="Gujja S."/>
            <person name="Hansen M."/>
            <person name="Howarth C."/>
            <person name="Imamovic A."/>
            <person name="Ireland A."/>
            <person name="Larimer J."/>
            <person name="McCowan C."/>
            <person name="Murphy C."/>
            <person name="Pearson M."/>
            <person name="Poon T.W."/>
            <person name="Priest M."/>
            <person name="Roberts A."/>
            <person name="Saif S."/>
            <person name="Shea T."/>
            <person name="Sisk P."/>
            <person name="Sykes S."/>
            <person name="Wortman J."/>
            <person name="Nusbaum C."/>
            <person name="Birren B."/>
        </authorList>
    </citation>
    <scope>NUCLEOTIDE SEQUENCE [LARGE SCALE GENOMIC DNA]</scope>
    <source>
        <strain evidence="4 6">ATCC BAA-350</strain>
    </source>
</reference>
<organism evidence="3 5">
    <name type="scientific">Enterococcus gilvus ATCC BAA-350</name>
    <dbReference type="NCBI Taxonomy" id="1158614"/>
    <lineage>
        <taxon>Bacteria</taxon>
        <taxon>Bacillati</taxon>
        <taxon>Bacillota</taxon>
        <taxon>Bacilli</taxon>
        <taxon>Lactobacillales</taxon>
        <taxon>Enterococcaceae</taxon>
        <taxon>Enterococcus</taxon>
    </lineage>
</organism>
<proteinExistence type="predicted"/>
<name>R2XTC2_9ENTE</name>
<keyword evidence="2" id="KW-1133">Transmembrane helix</keyword>
<dbReference type="Proteomes" id="UP000014160">
    <property type="component" value="Unassembled WGS sequence"/>
</dbReference>
<dbReference type="AlphaFoldDB" id="R2XTC2"/>
<dbReference type="NCBIfam" id="TIGR01167">
    <property type="entry name" value="LPXTG_anchor"/>
    <property type="match status" value="1"/>
</dbReference>
<dbReference type="eggNOG" id="ENOG50308CX">
    <property type="taxonomic scope" value="Bacteria"/>
</dbReference>
<sequence length="80" mass="8995">MNDTIKVTGTLNMPVESSVPEPEAASPSSKPKEVIHATMRNEYYSQTGERMENEFLILGILLILLAIVIYMRQQLKSEAQ</sequence>
<gene>
    <name evidence="4" type="ORF">I592_03608</name>
    <name evidence="3" type="ORF">UKC_00753</name>
</gene>
<evidence type="ECO:0000313" key="5">
    <source>
        <dbReference type="Proteomes" id="UP000013750"/>
    </source>
</evidence>
<feature type="transmembrane region" description="Helical" evidence="2">
    <location>
        <begin position="55"/>
        <end position="71"/>
    </location>
</feature>
<evidence type="ECO:0000256" key="2">
    <source>
        <dbReference type="SAM" id="Phobius"/>
    </source>
</evidence>
<feature type="compositionally biased region" description="Low complexity" evidence="1">
    <location>
        <begin position="14"/>
        <end position="29"/>
    </location>
</feature>
<dbReference type="RefSeq" id="WP_010779202.1">
    <property type="nucleotide sequence ID" value="NZ_ASWH01000002.1"/>
</dbReference>
<evidence type="ECO:0000313" key="3">
    <source>
        <dbReference type="EMBL" id="EOI57778.1"/>
    </source>
</evidence>
<feature type="region of interest" description="Disordered" evidence="1">
    <location>
        <begin position="1"/>
        <end position="32"/>
    </location>
</feature>
<keyword evidence="2" id="KW-0812">Transmembrane</keyword>
<keyword evidence="6" id="KW-1185">Reference proteome</keyword>
<protein>
    <submittedName>
        <fullName evidence="3">LPXTG-domain-containing protein cell wall anchor domain</fullName>
    </submittedName>
</protein>
<accession>R2XTC2</accession>
<dbReference type="EMBL" id="ASWH01000002">
    <property type="protein sequence ID" value="EOW79468.1"/>
    <property type="molecule type" value="Genomic_DNA"/>
</dbReference>